<sequence length="107" mass="12099">MKSRIHLALGYAPPEIDVRRQIWLRYLGTIPAQESAIKVKEAANQLAATELNGREIANAFHTACTMARFEKQPLALAHLETVLEVRQKFDDCLRDEKISKGVLGLNW</sequence>
<dbReference type="InterPro" id="IPR056599">
    <property type="entry name" value="AAA_lid_fung"/>
</dbReference>
<name>A0AAN7UMU5_9PEZI</name>
<evidence type="ECO:0000313" key="3">
    <source>
        <dbReference type="Proteomes" id="UP001305414"/>
    </source>
</evidence>
<dbReference type="AlphaFoldDB" id="A0AAN7UMU5"/>
<gene>
    <name evidence="2" type="ORF">RRF57_000005</name>
</gene>
<comment type="caution">
    <text evidence="2">The sequence shown here is derived from an EMBL/GenBank/DDBJ whole genome shotgun (WGS) entry which is preliminary data.</text>
</comment>
<dbReference type="Proteomes" id="UP001305414">
    <property type="component" value="Unassembled WGS sequence"/>
</dbReference>
<evidence type="ECO:0000259" key="1">
    <source>
        <dbReference type="Pfam" id="PF23232"/>
    </source>
</evidence>
<proteinExistence type="predicted"/>
<protein>
    <recommendedName>
        <fullName evidence="1">AAA+ ATPase lid domain-containing protein</fullName>
    </recommendedName>
</protein>
<organism evidence="2 3">
    <name type="scientific">Xylaria bambusicola</name>
    <dbReference type="NCBI Taxonomy" id="326684"/>
    <lineage>
        <taxon>Eukaryota</taxon>
        <taxon>Fungi</taxon>
        <taxon>Dikarya</taxon>
        <taxon>Ascomycota</taxon>
        <taxon>Pezizomycotina</taxon>
        <taxon>Sordariomycetes</taxon>
        <taxon>Xylariomycetidae</taxon>
        <taxon>Xylariales</taxon>
        <taxon>Xylariaceae</taxon>
        <taxon>Xylaria</taxon>
    </lineage>
</organism>
<evidence type="ECO:0000313" key="2">
    <source>
        <dbReference type="EMBL" id="KAK5624289.1"/>
    </source>
</evidence>
<dbReference type="PANTHER" id="PTHR46411">
    <property type="entry name" value="FAMILY ATPASE, PUTATIVE-RELATED"/>
    <property type="match status" value="1"/>
</dbReference>
<accession>A0AAN7UMU5</accession>
<dbReference type="Pfam" id="PF23232">
    <property type="entry name" value="AAA_lid_13"/>
    <property type="match status" value="1"/>
</dbReference>
<keyword evidence="3" id="KW-1185">Reference proteome</keyword>
<reference evidence="2 3" key="1">
    <citation type="submission" date="2023-10" db="EMBL/GenBank/DDBJ databases">
        <title>Draft genome sequence of Xylaria bambusicola isolate GMP-LS, the root and basal stem rot pathogen of sugarcane in Indonesia.</title>
        <authorList>
            <person name="Selvaraj P."/>
            <person name="Muralishankar V."/>
            <person name="Muruganantham S."/>
            <person name="Sp S."/>
            <person name="Haryani S."/>
            <person name="Lau K.J.X."/>
            <person name="Naqvi N.I."/>
        </authorList>
    </citation>
    <scope>NUCLEOTIDE SEQUENCE [LARGE SCALE GENOMIC DNA]</scope>
    <source>
        <strain evidence="2">GMP-LS</strain>
    </source>
</reference>
<dbReference type="EMBL" id="JAWHQM010000001">
    <property type="protein sequence ID" value="KAK5624289.1"/>
    <property type="molecule type" value="Genomic_DNA"/>
</dbReference>
<feature type="domain" description="AAA+ ATPase lid" evidence="1">
    <location>
        <begin position="22"/>
        <end position="95"/>
    </location>
</feature>
<dbReference type="PANTHER" id="PTHR46411:SF3">
    <property type="entry name" value="AAA+ ATPASE DOMAIN-CONTAINING PROTEIN"/>
    <property type="match status" value="1"/>
</dbReference>